<dbReference type="Proteomes" id="UP000032233">
    <property type="component" value="Unassembled WGS sequence"/>
</dbReference>
<name>A0A0D2J6I5_9BACT</name>
<keyword evidence="2" id="KW-1185">Reference proteome</keyword>
<dbReference type="STRING" id="1429043.X474_12735"/>
<dbReference type="RefSeq" id="WP_044348919.1">
    <property type="nucleotide sequence ID" value="NZ_AZAC01000014.1"/>
</dbReference>
<evidence type="ECO:0000313" key="2">
    <source>
        <dbReference type="Proteomes" id="UP000032233"/>
    </source>
</evidence>
<dbReference type="OrthoDB" id="5524822at2"/>
<sequence length="76" mass="7918">MCADTKATLSEDAKAVLKTLAESDAPLANKQIATISGLDGKQVTATVKKLKTQGLVDSPARCKYGITQEGKDNLPG</sequence>
<dbReference type="SUPFAM" id="SSF46785">
    <property type="entry name" value="Winged helix' DNA-binding domain"/>
    <property type="match status" value="1"/>
</dbReference>
<evidence type="ECO:0000313" key="1">
    <source>
        <dbReference type="EMBL" id="KIX13769.1"/>
    </source>
</evidence>
<organism evidence="1 2">
    <name type="scientific">Dethiosulfatarculus sandiegensis</name>
    <dbReference type="NCBI Taxonomy" id="1429043"/>
    <lineage>
        <taxon>Bacteria</taxon>
        <taxon>Pseudomonadati</taxon>
        <taxon>Thermodesulfobacteriota</taxon>
        <taxon>Desulfarculia</taxon>
        <taxon>Desulfarculales</taxon>
        <taxon>Desulfarculaceae</taxon>
        <taxon>Dethiosulfatarculus</taxon>
    </lineage>
</organism>
<dbReference type="InterPro" id="IPR036388">
    <property type="entry name" value="WH-like_DNA-bd_sf"/>
</dbReference>
<dbReference type="Gene3D" id="1.10.10.10">
    <property type="entry name" value="Winged helix-like DNA-binding domain superfamily/Winged helix DNA-binding domain"/>
    <property type="match status" value="1"/>
</dbReference>
<reference evidence="1 2" key="1">
    <citation type="submission" date="2013-11" db="EMBL/GenBank/DDBJ databases">
        <title>Metagenomic analysis of a methanogenic consortium involved in long chain n-alkane degradation.</title>
        <authorList>
            <person name="Davidova I.A."/>
            <person name="Callaghan A.V."/>
            <person name="Wawrik B."/>
            <person name="Pruitt S."/>
            <person name="Marks C."/>
            <person name="Duncan K.E."/>
            <person name="Suflita J.M."/>
        </authorList>
    </citation>
    <scope>NUCLEOTIDE SEQUENCE [LARGE SCALE GENOMIC DNA]</scope>
    <source>
        <strain evidence="1 2">SPR</strain>
    </source>
</reference>
<dbReference type="AlphaFoldDB" id="A0A0D2J6I5"/>
<dbReference type="InParanoid" id="A0A0D2J6I5"/>
<dbReference type="EMBL" id="AZAC01000014">
    <property type="protein sequence ID" value="KIX13769.1"/>
    <property type="molecule type" value="Genomic_DNA"/>
</dbReference>
<proteinExistence type="predicted"/>
<gene>
    <name evidence="1" type="ORF">X474_12735</name>
</gene>
<comment type="caution">
    <text evidence="1">The sequence shown here is derived from an EMBL/GenBank/DDBJ whole genome shotgun (WGS) entry which is preliminary data.</text>
</comment>
<dbReference type="InterPro" id="IPR036390">
    <property type="entry name" value="WH_DNA-bd_sf"/>
</dbReference>
<protein>
    <submittedName>
        <fullName evidence="1">MarR family transcriptional regulator</fullName>
    </submittedName>
</protein>
<accession>A0A0D2J6I5</accession>